<dbReference type="AlphaFoldDB" id="A0A6H3NZ17"/>
<proteinExistence type="predicted"/>
<dbReference type="Proteomes" id="UP000297649">
    <property type="component" value="Unassembled WGS sequence"/>
</dbReference>
<evidence type="ECO:0000313" key="2">
    <source>
        <dbReference type="Proteomes" id="UP000297649"/>
    </source>
</evidence>
<evidence type="ECO:0008006" key="3">
    <source>
        <dbReference type="Google" id="ProtNLM"/>
    </source>
</evidence>
<name>A0A6H3NZ17_9LEPT</name>
<keyword evidence="2" id="KW-1185">Reference proteome</keyword>
<accession>A0A6H3NZ17</accession>
<organism evidence="1 2">
    <name type="scientific">Leptospira bandrabouensis</name>
    <dbReference type="NCBI Taxonomy" id="2484903"/>
    <lineage>
        <taxon>Bacteria</taxon>
        <taxon>Pseudomonadati</taxon>
        <taxon>Spirochaetota</taxon>
        <taxon>Spirochaetia</taxon>
        <taxon>Leptospirales</taxon>
        <taxon>Leptospiraceae</taxon>
        <taxon>Leptospira</taxon>
    </lineage>
</organism>
<reference evidence="1" key="1">
    <citation type="journal article" date="2019" name="PLoS Negl. Trop. Dis.">
        <title>Revisiting the worldwide diversity of Leptospira species in the environment.</title>
        <authorList>
            <person name="Vincent A.T."/>
            <person name="Schiettekatte O."/>
            <person name="Bourhy P."/>
            <person name="Veyrier F.J."/>
            <person name="Picardeau M."/>
        </authorList>
    </citation>
    <scope>NUCLEOTIDE SEQUENCE [LARGE SCALE GENOMIC DNA]</scope>
    <source>
        <strain evidence="1">201601109</strain>
    </source>
</reference>
<evidence type="ECO:0000313" key="1">
    <source>
        <dbReference type="EMBL" id="TGN15375.1"/>
    </source>
</evidence>
<dbReference type="InterPro" id="IPR011990">
    <property type="entry name" value="TPR-like_helical_dom_sf"/>
</dbReference>
<dbReference type="OrthoDB" id="342214at2"/>
<sequence>MRQNSTVWNLFKRAISALGILVFLGFLPLTLSAERSISQIFANERTKQGDLLYQKAKEFLEDRNHYQSVESCKSFLLLYPGHPKTRDIRKILSSNYRMTGDILALAENELKTYKEFPNTEEGLESYLISGKAFVRMGREDKAYQIFQDIIKNTYSSKIAQEAELELTQMEILGESKNK</sequence>
<comment type="caution">
    <text evidence="1">The sequence shown here is derived from an EMBL/GenBank/DDBJ whole genome shotgun (WGS) entry which is preliminary data.</text>
</comment>
<dbReference type="Gene3D" id="1.25.40.10">
    <property type="entry name" value="Tetratricopeptide repeat domain"/>
    <property type="match status" value="1"/>
</dbReference>
<dbReference type="EMBL" id="RQHU01000005">
    <property type="protein sequence ID" value="TGN15375.1"/>
    <property type="molecule type" value="Genomic_DNA"/>
</dbReference>
<protein>
    <recommendedName>
        <fullName evidence="3">Tetratricopeptide repeat protein</fullName>
    </recommendedName>
</protein>
<gene>
    <name evidence="1" type="ORF">EHR08_03485</name>
</gene>
<dbReference type="RefSeq" id="WP_135745052.1">
    <property type="nucleotide sequence ID" value="NZ_JAIZBL010000001.1"/>
</dbReference>